<accession>A0ABT8T7N1</accession>
<name>A0ABT8T7N1_9BACT</name>
<sequence length="41" mass="4659">MKIKAACAEKRCKSSLVRCWAVQVKISKKNPRTEPADKKLN</sequence>
<protein>
    <submittedName>
        <fullName evidence="1">Uncharacterized protein</fullName>
    </submittedName>
</protein>
<gene>
    <name evidence="1" type="ORF">Q2362_06400</name>
</gene>
<evidence type="ECO:0000313" key="1">
    <source>
        <dbReference type="EMBL" id="MDO2409726.1"/>
    </source>
</evidence>
<dbReference type="EMBL" id="JAULJQ010000007">
    <property type="protein sequence ID" value="MDO2409726.1"/>
    <property type="molecule type" value="Genomic_DNA"/>
</dbReference>
<keyword evidence="2" id="KW-1185">Reference proteome</keyword>
<organism evidence="1 2">
    <name type="scientific">Campylobacter magnus</name>
    <dbReference type="NCBI Taxonomy" id="3026462"/>
    <lineage>
        <taxon>Bacteria</taxon>
        <taxon>Pseudomonadati</taxon>
        <taxon>Campylobacterota</taxon>
        <taxon>Epsilonproteobacteria</taxon>
        <taxon>Campylobacterales</taxon>
        <taxon>Campylobacteraceae</taxon>
        <taxon>Campylobacter</taxon>
    </lineage>
</organism>
<comment type="caution">
    <text evidence="1">The sequence shown here is derived from an EMBL/GenBank/DDBJ whole genome shotgun (WGS) entry which is preliminary data.</text>
</comment>
<proteinExistence type="predicted"/>
<evidence type="ECO:0000313" key="2">
    <source>
        <dbReference type="Proteomes" id="UP001171111"/>
    </source>
</evidence>
<dbReference type="RefSeq" id="WP_302244522.1">
    <property type="nucleotide sequence ID" value="NZ_JAULJQ010000007.1"/>
</dbReference>
<dbReference type="Proteomes" id="UP001171111">
    <property type="component" value="Unassembled WGS sequence"/>
</dbReference>
<reference evidence="1 2" key="1">
    <citation type="submission" date="2023-06" db="EMBL/GenBank/DDBJ databases">
        <title>Campylobacter magnum sp. nov., isolated from cecal contents of domestic pigs (Sus scrofa domesticus).</title>
        <authorList>
            <person name="Papic B."/>
            <person name="Gruntar I."/>
        </authorList>
    </citation>
    <scope>NUCLEOTIDE SEQUENCE [LARGE SCALE GENOMIC DNA]</scope>
    <source>
        <strain evidence="2">34484-21</strain>
    </source>
</reference>